<dbReference type="Gene3D" id="3.50.30.50">
    <property type="entry name" value="Putative cyclase"/>
    <property type="match status" value="1"/>
</dbReference>
<organism evidence="2 3">
    <name type="scientific">Capronia coronata CBS 617.96</name>
    <dbReference type="NCBI Taxonomy" id="1182541"/>
    <lineage>
        <taxon>Eukaryota</taxon>
        <taxon>Fungi</taxon>
        <taxon>Dikarya</taxon>
        <taxon>Ascomycota</taxon>
        <taxon>Pezizomycotina</taxon>
        <taxon>Eurotiomycetes</taxon>
        <taxon>Chaetothyriomycetidae</taxon>
        <taxon>Chaetothyriales</taxon>
        <taxon>Herpotrichiellaceae</taxon>
        <taxon>Capronia</taxon>
    </lineage>
</organism>
<dbReference type="eggNOG" id="ENOG502QTM1">
    <property type="taxonomic scope" value="Eukaryota"/>
</dbReference>
<dbReference type="InterPro" id="IPR037175">
    <property type="entry name" value="KFase_sf"/>
</dbReference>
<dbReference type="PANTHER" id="PTHR34861:SF10">
    <property type="entry name" value="CYCLASE"/>
    <property type="match status" value="1"/>
</dbReference>
<evidence type="ECO:0000256" key="1">
    <source>
        <dbReference type="ARBA" id="ARBA00007865"/>
    </source>
</evidence>
<dbReference type="EMBL" id="AMWN01000004">
    <property type="protein sequence ID" value="EXJ88509.1"/>
    <property type="molecule type" value="Genomic_DNA"/>
</dbReference>
<gene>
    <name evidence="2" type="ORF">A1O1_05439</name>
</gene>
<dbReference type="RefSeq" id="XP_007724515.1">
    <property type="nucleotide sequence ID" value="XM_007726325.1"/>
</dbReference>
<dbReference type="AlphaFoldDB" id="W9Z1X5"/>
<proteinExistence type="inferred from homology"/>
<dbReference type="GO" id="GO:0004061">
    <property type="term" value="F:arylformamidase activity"/>
    <property type="evidence" value="ECO:0007669"/>
    <property type="project" value="InterPro"/>
</dbReference>
<dbReference type="HOGENOM" id="CLU_030671_1_0_1"/>
<dbReference type="GO" id="GO:0019441">
    <property type="term" value="P:L-tryptophan catabolic process to kynurenine"/>
    <property type="evidence" value="ECO:0007669"/>
    <property type="project" value="InterPro"/>
</dbReference>
<accession>W9Z1X5</accession>
<sequence length="338" mass="37842">MQQPPEQRPWDPDNTVFPRLQDLPQIPNAPKHCAWVWGPEDNLGRLNLLTPRRVQAAASEIKTGETARVDLPLNVPKQPAWSREAFTLTIKVVDEGIGNDDLYHLNTQSGTQWDGFRHMSHAPTKTFYNNTKQEDISGPEANHKCSIHHWSTRGMVGRGILIDYRAYAESQGIVYDSASYYSITYANLVACGKHQGLDIRPASEGGDIHVGDFLFVRSGFVQDYYAKSDEENTFLGLRDEPVWAGLSQEDAVRNWLHDCYFAAVAGDAPAFEVWPPPRGYKLHEYLLALWGVPIGEMVDLEGVSALARKHKRWTFFFCSAPANCPGGVASHVNGTVMF</sequence>
<comment type="similarity">
    <text evidence="1">Belongs to the Cyclase 1 superfamily.</text>
</comment>
<evidence type="ECO:0008006" key="4">
    <source>
        <dbReference type="Google" id="ProtNLM"/>
    </source>
</evidence>
<dbReference type="Pfam" id="PF04199">
    <property type="entry name" value="Cyclase"/>
    <property type="match status" value="1"/>
</dbReference>
<evidence type="ECO:0000313" key="3">
    <source>
        <dbReference type="Proteomes" id="UP000019484"/>
    </source>
</evidence>
<evidence type="ECO:0000313" key="2">
    <source>
        <dbReference type="EMBL" id="EXJ88509.1"/>
    </source>
</evidence>
<comment type="caution">
    <text evidence="2">The sequence shown here is derived from an EMBL/GenBank/DDBJ whole genome shotgun (WGS) entry which is preliminary data.</text>
</comment>
<dbReference type="InterPro" id="IPR007325">
    <property type="entry name" value="KFase/CYL"/>
</dbReference>
<protein>
    <recommendedName>
        <fullName evidence="4">Cyclase</fullName>
    </recommendedName>
</protein>
<dbReference type="OrthoDB" id="5396at2759"/>
<dbReference type="GeneID" id="19160314"/>
<name>W9Z1X5_9EURO</name>
<dbReference type="PANTHER" id="PTHR34861">
    <property type="match status" value="1"/>
</dbReference>
<dbReference type="Proteomes" id="UP000019484">
    <property type="component" value="Unassembled WGS sequence"/>
</dbReference>
<keyword evidence="3" id="KW-1185">Reference proteome</keyword>
<dbReference type="SUPFAM" id="SSF102198">
    <property type="entry name" value="Putative cyclase"/>
    <property type="match status" value="1"/>
</dbReference>
<dbReference type="STRING" id="1182541.W9Z1X5"/>
<reference evidence="2 3" key="1">
    <citation type="submission" date="2013-03" db="EMBL/GenBank/DDBJ databases">
        <title>The Genome Sequence of Capronia coronata CBS 617.96.</title>
        <authorList>
            <consortium name="The Broad Institute Genomics Platform"/>
            <person name="Cuomo C."/>
            <person name="de Hoog S."/>
            <person name="Gorbushina A."/>
            <person name="Walker B."/>
            <person name="Young S.K."/>
            <person name="Zeng Q."/>
            <person name="Gargeya S."/>
            <person name="Fitzgerald M."/>
            <person name="Haas B."/>
            <person name="Abouelleil A."/>
            <person name="Allen A.W."/>
            <person name="Alvarado L."/>
            <person name="Arachchi H.M."/>
            <person name="Berlin A.M."/>
            <person name="Chapman S.B."/>
            <person name="Gainer-Dewar J."/>
            <person name="Goldberg J."/>
            <person name="Griggs A."/>
            <person name="Gujja S."/>
            <person name="Hansen M."/>
            <person name="Howarth C."/>
            <person name="Imamovic A."/>
            <person name="Ireland A."/>
            <person name="Larimer J."/>
            <person name="McCowan C."/>
            <person name="Murphy C."/>
            <person name="Pearson M."/>
            <person name="Poon T.W."/>
            <person name="Priest M."/>
            <person name="Roberts A."/>
            <person name="Saif S."/>
            <person name="Shea T."/>
            <person name="Sisk P."/>
            <person name="Sykes S."/>
            <person name="Wortman J."/>
            <person name="Nusbaum C."/>
            <person name="Birren B."/>
        </authorList>
    </citation>
    <scope>NUCLEOTIDE SEQUENCE [LARGE SCALE GENOMIC DNA]</scope>
    <source>
        <strain evidence="2 3">CBS 617.96</strain>
    </source>
</reference>